<accession>A0ACC0U1C4</accession>
<gene>
    <name evidence="1" type="ORF">F5148DRAFT_1225553</name>
</gene>
<dbReference type="Proteomes" id="UP001207468">
    <property type="component" value="Unassembled WGS sequence"/>
</dbReference>
<proteinExistence type="predicted"/>
<protein>
    <submittedName>
        <fullName evidence="1">Uncharacterized protein</fullName>
    </submittedName>
</protein>
<reference evidence="1" key="1">
    <citation type="submission" date="2021-03" db="EMBL/GenBank/DDBJ databases">
        <title>Evolutionary priming and transition to the ectomycorrhizal habit in an iconic lineage of mushroom-forming fungi: is preadaptation a requirement?</title>
        <authorList>
            <consortium name="DOE Joint Genome Institute"/>
            <person name="Looney B.P."/>
            <person name="Miyauchi S."/>
            <person name="Morin E."/>
            <person name="Drula E."/>
            <person name="Courty P.E."/>
            <person name="Chicoki N."/>
            <person name="Fauchery L."/>
            <person name="Kohler A."/>
            <person name="Kuo A."/>
            <person name="LaButti K."/>
            <person name="Pangilinan J."/>
            <person name="Lipzen A."/>
            <person name="Riley R."/>
            <person name="Andreopoulos W."/>
            <person name="He G."/>
            <person name="Johnson J."/>
            <person name="Barry K.W."/>
            <person name="Grigoriev I.V."/>
            <person name="Nagy L."/>
            <person name="Hibbett D."/>
            <person name="Henrissat B."/>
            <person name="Matheny P.B."/>
            <person name="Labbe J."/>
            <person name="Martin A.F."/>
        </authorList>
    </citation>
    <scope>NUCLEOTIDE SEQUENCE</scope>
    <source>
        <strain evidence="1">BPL698</strain>
    </source>
</reference>
<comment type="caution">
    <text evidence="1">The sequence shown here is derived from an EMBL/GenBank/DDBJ whole genome shotgun (WGS) entry which is preliminary data.</text>
</comment>
<keyword evidence="2" id="KW-1185">Reference proteome</keyword>
<evidence type="ECO:0000313" key="1">
    <source>
        <dbReference type="EMBL" id="KAI9455749.1"/>
    </source>
</evidence>
<evidence type="ECO:0000313" key="2">
    <source>
        <dbReference type="Proteomes" id="UP001207468"/>
    </source>
</evidence>
<dbReference type="EMBL" id="JAGFNK010000246">
    <property type="protein sequence ID" value="KAI9455749.1"/>
    <property type="molecule type" value="Genomic_DNA"/>
</dbReference>
<sequence>PVWMLCIDCLWEHLAMAKAARPTHSQRSPYELGRMTATPKLCVVNSHRCSCQFLHVHPTNVRSPPAPSLHPSSRRFSVLLSPFVTRRRH</sequence>
<name>A0ACC0U1C4_9AGAM</name>
<feature type="non-terminal residue" evidence="1">
    <location>
        <position position="1"/>
    </location>
</feature>
<organism evidence="1 2">
    <name type="scientific">Russula earlei</name>
    <dbReference type="NCBI Taxonomy" id="71964"/>
    <lineage>
        <taxon>Eukaryota</taxon>
        <taxon>Fungi</taxon>
        <taxon>Dikarya</taxon>
        <taxon>Basidiomycota</taxon>
        <taxon>Agaricomycotina</taxon>
        <taxon>Agaricomycetes</taxon>
        <taxon>Russulales</taxon>
        <taxon>Russulaceae</taxon>
        <taxon>Russula</taxon>
    </lineage>
</organism>